<gene>
    <name evidence="5" type="ORF">SUNI508_08521</name>
</gene>
<dbReference type="PANTHER" id="PTHR45527">
    <property type="entry name" value="NONRIBOSOMAL PEPTIDE SYNTHETASE"/>
    <property type="match status" value="1"/>
</dbReference>
<evidence type="ECO:0000256" key="3">
    <source>
        <dbReference type="ARBA" id="ARBA00022598"/>
    </source>
</evidence>
<dbReference type="InterPro" id="IPR023213">
    <property type="entry name" value="CAT-like_dom_sf"/>
</dbReference>
<keyword evidence="2" id="KW-0597">Phosphoprotein</keyword>
<reference evidence="5 6" key="1">
    <citation type="journal article" date="2024" name="J. Plant Pathol.">
        <title>Sequence and assembly of the genome of Seiridium unicorne, isolate CBS 538.82, causal agent of cypress canker disease.</title>
        <authorList>
            <person name="Scali E."/>
            <person name="Rocca G.D."/>
            <person name="Danti R."/>
            <person name="Garbelotto M."/>
            <person name="Barberini S."/>
            <person name="Baroncelli R."/>
            <person name="Emiliani G."/>
        </authorList>
    </citation>
    <scope>NUCLEOTIDE SEQUENCE [LARGE SCALE GENOMIC DNA]</scope>
    <source>
        <strain evidence="5 6">BM-138-508</strain>
    </source>
</reference>
<dbReference type="Gene3D" id="3.40.50.12780">
    <property type="entry name" value="N-terminal domain of ligase-like"/>
    <property type="match status" value="1"/>
</dbReference>
<evidence type="ECO:0000259" key="4">
    <source>
        <dbReference type="PROSITE" id="PS50075"/>
    </source>
</evidence>
<dbReference type="PROSITE" id="PS50075">
    <property type="entry name" value="CARRIER"/>
    <property type="match status" value="1"/>
</dbReference>
<dbReference type="InterPro" id="IPR045851">
    <property type="entry name" value="AMP-bd_C_sf"/>
</dbReference>
<dbReference type="PANTHER" id="PTHR45527:SF1">
    <property type="entry name" value="FATTY ACID SYNTHASE"/>
    <property type="match status" value="1"/>
</dbReference>
<keyword evidence="3" id="KW-0436">Ligase</keyword>
<dbReference type="Gene3D" id="3.30.300.30">
    <property type="match status" value="1"/>
</dbReference>
<dbReference type="Proteomes" id="UP001408356">
    <property type="component" value="Unassembled WGS sequence"/>
</dbReference>
<accession>A0ABR2UU81</accession>
<sequence length="656" mass="72260">MAQLFSPSAVPSLKFSVFGDEALSRRALEIWCGHVRLVNYRGPSECSNSRLLNDRITLATDPLNVGRASGCRIWITEQNKPHRLALVECVGELVVERPMLGVGYLNRPEATAASFVADLTWSRAGSGHARRFYRTRDLGRFNADGSVTFAGIKWPPIFLMAVKSGEEQHRFLSIVDQLEQQLPETLPSYMVPSAYISICNVPTTPSAKTDKKRLAEFARSLSRETIFVLQSGWNKNPPTNDMERDLQGVLSRILNHPAHEIGVDDTSMSLGGDSISAIQVAAQCSKIDIKVSVFVVLQRKTIAGISPPCTRKSAKLGDLQASKATDGAPFNPFPIQKHIKKDLTLDQVKHAFDTIVNCHAMLRSRFHQTSGGEGQQITLAPGALSSLLSVQLYHAIDSCIESLLAGQVTSSLSQPDKAKELEAEPIVSSFLQSQGRWLDEPVINTWKDDTGNIEILGEVSNLSRQWSSSPAQPFSPYMDSLWLETAKIMRDAGLPWLNIGLNMTEDTDKSWPFHFKTFERHVIRTTGSRAGYSEAMGYMSNWLESNQLGIRTLQHELRHGFPSQKPILAGCLVDGKILDPSAQLFGLETVRIDADWSIARDTLVRLSGGQRPVILAASLGSQNGKVDSFEEIRNLGQVVPLVLRVSGSACRCVSDI</sequence>
<dbReference type="Pfam" id="PF00550">
    <property type="entry name" value="PP-binding"/>
    <property type="match status" value="1"/>
</dbReference>
<dbReference type="SUPFAM" id="SSF47336">
    <property type="entry name" value="ACP-like"/>
    <property type="match status" value="1"/>
</dbReference>
<dbReference type="InterPro" id="IPR042099">
    <property type="entry name" value="ANL_N_sf"/>
</dbReference>
<evidence type="ECO:0000313" key="5">
    <source>
        <dbReference type="EMBL" id="KAK9418092.1"/>
    </source>
</evidence>
<evidence type="ECO:0000256" key="2">
    <source>
        <dbReference type="ARBA" id="ARBA00022553"/>
    </source>
</evidence>
<keyword evidence="6" id="KW-1185">Reference proteome</keyword>
<name>A0ABR2UU81_9PEZI</name>
<organism evidence="5 6">
    <name type="scientific">Seiridium unicorne</name>
    <dbReference type="NCBI Taxonomy" id="138068"/>
    <lineage>
        <taxon>Eukaryota</taxon>
        <taxon>Fungi</taxon>
        <taxon>Dikarya</taxon>
        <taxon>Ascomycota</taxon>
        <taxon>Pezizomycotina</taxon>
        <taxon>Sordariomycetes</taxon>
        <taxon>Xylariomycetidae</taxon>
        <taxon>Amphisphaeriales</taxon>
        <taxon>Sporocadaceae</taxon>
        <taxon>Seiridium</taxon>
    </lineage>
</organism>
<proteinExistence type="predicted"/>
<dbReference type="InterPro" id="IPR009081">
    <property type="entry name" value="PP-bd_ACP"/>
</dbReference>
<dbReference type="SUPFAM" id="SSF56801">
    <property type="entry name" value="Acetyl-CoA synthetase-like"/>
    <property type="match status" value="1"/>
</dbReference>
<dbReference type="InterPro" id="IPR036736">
    <property type="entry name" value="ACP-like_sf"/>
</dbReference>
<feature type="domain" description="Carrier" evidence="4">
    <location>
        <begin position="237"/>
        <end position="313"/>
    </location>
</feature>
<keyword evidence="1" id="KW-0596">Phosphopantetheine</keyword>
<dbReference type="Gene3D" id="1.10.1200.10">
    <property type="entry name" value="ACP-like"/>
    <property type="match status" value="1"/>
</dbReference>
<evidence type="ECO:0000313" key="6">
    <source>
        <dbReference type="Proteomes" id="UP001408356"/>
    </source>
</evidence>
<evidence type="ECO:0000256" key="1">
    <source>
        <dbReference type="ARBA" id="ARBA00022450"/>
    </source>
</evidence>
<protein>
    <submittedName>
        <fullName evidence="5">Carrier domain-containing protein</fullName>
    </submittedName>
</protein>
<dbReference type="EMBL" id="JARVKF010000394">
    <property type="protein sequence ID" value="KAK9418092.1"/>
    <property type="molecule type" value="Genomic_DNA"/>
</dbReference>
<comment type="caution">
    <text evidence="5">The sequence shown here is derived from an EMBL/GenBank/DDBJ whole genome shotgun (WGS) entry which is preliminary data.</text>
</comment>
<dbReference type="Gene3D" id="3.30.559.10">
    <property type="entry name" value="Chloramphenicol acetyltransferase-like domain"/>
    <property type="match status" value="1"/>
</dbReference>